<dbReference type="Proteomes" id="UP000070089">
    <property type="component" value="Unassembled WGS sequence"/>
</dbReference>
<protein>
    <submittedName>
        <fullName evidence="2">Uncharacterized protein</fullName>
    </submittedName>
</protein>
<evidence type="ECO:0000313" key="2">
    <source>
        <dbReference type="EMBL" id="KWX14097.1"/>
    </source>
</evidence>
<feature type="transmembrane region" description="Helical" evidence="1">
    <location>
        <begin position="197"/>
        <end position="221"/>
    </location>
</feature>
<evidence type="ECO:0000313" key="3">
    <source>
        <dbReference type="Proteomes" id="UP000070089"/>
    </source>
</evidence>
<keyword evidence="1" id="KW-0472">Membrane</keyword>
<dbReference type="EMBL" id="JXTI01000044">
    <property type="protein sequence ID" value="KWX14097.1"/>
    <property type="molecule type" value="Genomic_DNA"/>
</dbReference>
<organism evidence="2 3">
    <name type="scientific">Giardia duodenalis assemblage B</name>
    <dbReference type="NCBI Taxonomy" id="1394984"/>
    <lineage>
        <taxon>Eukaryota</taxon>
        <taxon>Metamonada</taxon>
        <taxon>Diplomonadida</taxon>
        <taxon>Hexamitidae</taxon>
        <taxon>Giardiinae</taxon>
        <taxon>Giardia</taxon>
    </lineage>
</organism>
<reference evidence="2 3" key="1">
    <citation type="journal article" date="2015" name="Mol. Biochem. Parasitol.">
        <title>Identification of polymorphic genes for use in assemblage B genotyping assays through comparative genomics of multiple assemblage B Giardia duodenalis isolates.</title>
        <authorList>
            <person name="Wielinga C."/>
            <person name="Thompson R.C."/>
            <person name="Monis P."/>
            <person name="Ryan U."/>
        </authorList>
    </citation>
    <scope>NUCLEOTIDE SEQUENCE [LARGE SCALE GENOMIC DNA]</scope>
    <source>
        <strain evidence="2 3">BAH15c1</strain>
    </source>
</reference>
<feature type="transmembrane region" description="Helical" evidence="1">
    <location>
        <begin position="87"/>
        <end position="108"/>
    </location>
</feature>
<keyword evidence="1" id="KW-1133">Transmembrane helix</keyword>
<accession>A0A132NVL4</accession>
<feature type="transmembrane region" description="Helical" evidence="1">
    <location>
        <begin position="128"/>
        <end position="148"/>
    </location>
</feature>
<name>A0A132NVL4_GIAIN</name>
<proteinExistence type="predicted"/>
<feature type="transmembrane region" description="Helical" evidence="1">
    <location>
        <begin position="160"/>
        <end position="177"/>
    </location>
</feature>
<dbReference type="OrthoDB" id="10259478at2759"/>
<comment type="caution">
    <text evidence="2">The sequence shown here is derived from an EMBL/GenBank/DDBJ whole genome shotgun (WGS) entry which is preliminary data.</text>
</comment>
<dbReference type="AlphaFoldDB" id="A0A132NVL4"/>
<keyword evidence="1" id="KW-0812">Transmembrane</keyword>
<sequence length="223" mass="26007">MRKGRFAPKTKQLNNNELDPLLCNEGAKTERGSKQRSLTVQCRERLLNSQFILKCRNTIQYIRECNTVFSVVQSFDIYHVTMSKVAYVTYLVLIFLLIGLNIWGLVLSTNVFFSRQTYGSYFWLVEPMHISSIILLLILTFFLSCLYVRQDYSISVKIGTVVSIFAIHICVVMLYILQRFNTNIIINTRASILKYLVFVQVIVTYTIIFIILMMYFIFALVKK</sequence>
<gene>
    <name evidence="2" type="ORF">QR46_1915</name>
</gene>
<dbReference type="VEuPathDB" id="GiardiaDB:QR46_1915"/>
<evidence type="ECO:0000256" key="1">
    <source>
        <dbReference type="SAM" id="Phobius"/>
    </source>
</evidence>